<dbReference type="GO" id="GO:0005507">
    <property type="term" value="F:copper ion binding"/>
    <property type="evidence" value="ECO:0007669"/>
    <property type="project" value="InterPro"/>
</dbReference>
<dbReference type="SUPFAM" id="SSF49503">
    <property type="entry name" value="Cupredoxins"/>
    <property type="match status" value="3"/>
</dbReference>
<keyword evidence="12" id="KW-1185">Reference proteome</keyword>
<keyword evidence="7" id="KW-0439">Lignin degradation</keyword>
<dbReference type="CDD" id="cd13880">
    <property type="entry name" value="CuRO_2_MaLCC_like"/>
    <property type="match status" value="1"/>
</dbReference>
<evidence type="ECO:0000256" key="6">
    <source>
        <dbReference type="ARBA" id="ARBA00023180"/>
    </source>
</evidence>
<keyword evidence="6" id="KW-0325">Glycoprotein</keyword>
<dbReference type="Pfam" id="PF07732">
    <property type="entry name" value="Cu-oxidase_3"/>
    <property type="match status" value="1"/>
</dbReference>
<dbReference type="Gene3D" id="2.60.40.420">
    <property type="entry name" value="Cupredoxins - blue copper proteins"/>
    <property type="match status" value="3"/>
</dbReference>
<gene>
    <name evidence="11" type="primary">lcc1</name>
    <name evidence="11" type="ORF">LTR25_005884</name>
</gene>
<evidence type="ECO:0000256" key="3">
    <source>
        <dbReference type="ARBA" id="ARBA00010609"/>
    </source>
</evidence>
<dbReference type="Pfam" id="PF00394">
    <property type="entry name" value="Cu-oxidase"/>
    <property type="match status" value="1"/>
</dbReference>
<protein>
    <recommendedName>
        <fullName evidence="4">laccase</fullName>
        <ecNumber evidence="4">1.10.3.2</ecNumber>
    </recommendedName>
</protein>
<evidence type="ECO:0000259" key="8">
    <source>
        <dbReference type="Pfam" id="PF00394"/>
    </source>
</evidence>
<evidence type="ECO:0000259" key="10">
    <source>
        <dbReference type="Pfam" id="PF07732"/>
    </source>
</evidence>
<feature type="domain" description="Plastocyanin-like" evidence="10">
    <location>
        <begin position="3"/>
        <end position="110"/>
    </location>
</feature>
<dbReference type="FunFam" id="2.60.40.420:FF:000045">
    <property type="entry name" value="Laccase 2"/>
    <property type="match status" value="1"/>
</dbReference>
<sequence length="505" mass="55866">MAPDGVPRVVYAINNQYPGPTIRANWGDTLQITVKNSLTTNGTSMHWHGVRQWLSNEMDGTNGVTECPLAPGESRTYTFLCTQFGSTWYHSHYSDQYSDGVVGTLIIDGPTTSNYDVDLGAYPINDWFYPPAFQIAPLIQNAVLRGPPPADNILINGTNVKVNGTVGKYSRTTLTKGKKYKLRLINMSTNDNFKVSLDGHNFTVVTADFVPIVPYTTQWLFIAIGQRYDVIINANQPIDSYWFHVVPQAGCSNNLNQNALSIFTYSGATSSTPSNATRSNAPAGAPNCNDPNKNLVPYVKLDVPNNYTIPQASVLDVGFAIVQNTANQTKVQWNLNFTAVQVPWGAPTLQYVLDNNTNYPPNMNLISLPNANAWSYWVIQAVPTIAPPQPHPIHLHGHDFYVLGADSGIFNNSQTLNYKNPPRRDVAMLPASGYLVLAFITDNPGAWLMHCHIAFHVSLGFGAQFLEQPDYIRNKLPIGQDFSDQCASWNKYYSTATYKQEDSGL</sequence>
<dbReference type="CDD" id="cd13901">
    <property type="entry name" value="CuRO_3_MaLCC_like"/>
    <property type="match status" value="1"/>
</dbReference>
<dbReference type="InterPro" id="IPR008972">
    <property type="entry name" value="Cupredoxin"/>
</dbReference>
<comment type="cofactor">
    <cofactor evidence="2">
        <name>Cu cation</name>
        <dbReference type="ChEBI" id="CHEBI:23378"/>
    </cofactor>
</comment>
<keyword evidence="5" id="KW-0186">Copper</keyword>
<dbReference type="GO" id="GO:0046274">
    <property type="term" value="P:lignin catabolic process"/>
    <property type="evidence" value="ECO:0007669"/>
    <property type="project" value="UniProtKB-KW"/>
</dbReference>
<dbReference type="Pfam" id="PF07731">
    <property type="entry name" value="Cu-oxidase_2"/>
    <property type="match status" value="1"/>
</dbReference>
<dbReference type="EMBL" id="JAXLQG010000009">
    <property type="protein sequence ID" value="KAK5535982.1"/>
    <property type="molecule type" value="Genomic_DNA"/>
</dbReference>
<dbReference type="AlphaFoldDB" id="A0AAV9Q853"/>
<dbReference type="EC" id="1.10.3.2" evidence="4"/>
<name>A0AAV9Q853_9PEZI</name>
<dbReference type="Proteomes" id="UP001345827">
    <property type="component" value="Unassembled WGS sequence"/>
</dbReference>
<organism evidence="11 12">
    <name type="scientific">Vermiconidia calcicola</name>
    <dbReference type="NCBI Taxonomy" id="1690605"/>
    <lineage>
        <taxon>Eukaryota</taxon>
        <taxon>Fungi</taxon>
        <taxon>Dikarya</taxon>
        <taxon>Ascomycota</taxon>
        <taxon>Pezizomycotina</taxon>
        <taxon>Dothideomycetes</taxon>
        <taxon>Dothideomycetidae</taxon>
        <taxon>Mycosphaerellales</taxon>
        <taxon>Extremaceae</taxon>
        <taxon>Vermiconidia</taxon>
    </lineage>
</organism>
<evidence type="ECO:0000256" key="1">
    <source>
        <dbReference type="ARBA" id="ARBA00000349"/>
    </source>
</evidence>
<dbReference type="CDD" id="cd13854">
    <property type="entry name" value="CuRO_1_MaLCC_like"/>
    <property type="match status" value="1"/>
</dbReference>
<dbReference type="InterPro" id="IPR045087">
    <property type="entry name" value="Cu-oxidase_fam"/>
</dbReference>
<evidence type="ECO:0000256" key="4">
    <source>
        <dbReference type="ARBA" id="ARBA00012297"/>
    </source>
</evidence>
<evidence type="ECO:0000313" key="11">
    <source>
        <dbReference type="EMBL" id="KAK5535982.1"/>
    </source>
</evidence>
<dbReference type="GO" id="GO:0052716">
    <property type="term" value="F:hydroquinone:oxygen oxidoreductase activity"/>
    <property type="evidence" value="ECO:0007669"/>
    <property type="project" value="UniProtKB-EC"/>
</dbReference>
<feature type="domain" description="Plastocyanin-like" evidence="8">
    <location>
        <begin position="124"/>
        <end position="268"/>
    </location>
</feature>
<comment type="caution">
    <text evidence="11">The sequence shown here is derived from an EMBL/GenBank/DDBJ whole genome shotgun (WGS) entry which is preliminary data.</text>
</comment>
<dbReference type="InterPro" id="IPR011706">
    <property type="entry name" value="Cu-oxidase_C"/>
</dbReference>
<evidence type="ECO:0000256" key="2">
    <source>
        <dbReference type="ARBA" id="ARBA00001935"/>
    </source>
</evidence>
<dbReference type="PANTHER" id="PTHR11709:SF87">
    <property type="entry name" value="LACCASE"/>
    <property type="match status" value="1"/>
</dbReference>
<evidence type="ECO:0000256" key="7">
    <source>
        <dbReference type="ARBA" id="ARBA00023185"/>
    </source>
</evidence>
<feature type="domain" description="Plastocyanin-like" evidence="9">
    <location>
        <begin position="343"/>
        <end position="469"/>
    </location>
</feature>
<accession>A0AAV9Q853</accession>
<evidence type="ECO:0000259" key="9">
    <source>
        <dbReference type="Pfam" id="PF07731"/>
    </source>
</evidence>
<dbReference type="InterPro" id="IPR011707">
    <property type="entry name" value="Cu-oxidase-like_N"/>
</dbReference>
<dbReference type="InterPro" id="IPR001117">
    <property type="entry name" value="Cu-oxidase_2nd"/>
</dbReference>
<comment type="catalytic activity">
    <reaction evidence="1">
        <text>4 hydroquinone + O2 = 4 benzosemiquinone + 2 H2O</text>
        <dbReference type="Rhea" id="RHEA:11276"/>
        <dbReference type="ChEBI" id="CHEBI:15377"/>
        <dbReference type="ChEBI" id="CHEBI:15379"/>
        <dbReference type="ChEBI" id="CHEBI:17594"/>
        <dbReference type="ChEBI" id="CHEBI:17977"/>
        <dbReference type="EC" id="1.10.3.2"/>
    </reaction>
</comment>
<evidence type="ECO:0000313" key="12">
    <source>
        <dbReference type="Proteomes" id="UP001345827"/>
    </source>
</evidence>
<comment type="similarity">
    <text evidence="3">Belongs to the multicopper oxidase family.</text>
</comment>
<reference evidence="11 12" key="1">
    <citation type="submission" date="2023-06" db="EMBL/GenBank/DDBJ databases">
        <title>Black Yeasts Isolated from many extreme environments.</title>
        <authorList>
            <person name="Coleine C."/>
            <person name="Stajich J.E."/>
            <person name="Selbmann L."/>
        </authorList>
    </citation>
    <scope>NUCLEOTIDE SEQUENCE [LARGE SCALE GENOMIC DNA]</scope>
    <source>
        <strain evidence="11 12">CCFEE 5887</strain>
    </source>
</reference>
<proteinExistence type="inferred from homology"/>
<dbReference type="PANTHER" id="PTHR11709">
    <property type="entry name" value="MULTI-COPPER OXIDASE"/>
    <property type="match status" value="1"/>
</dbReference>
<evidence type="ECO:0000256" key="5">
    <source>
        <dbReference type="ARBA" id="ARBA00023008"/>
    </source>
</evidence>